<dbReference type="KEGG" id="acy:Anacy_1721"/>
<dbReference type="AlphaFoldDB" id="K9ZDE1"/>
<keyword evidence="2" id="KW-1185">Reference proteome</keyword>
<dbReference type="eggNOG" id="ENOG5032U72">
    <property type="taxonomic scope" value="Bacteria"/>
</dbReference>
<dbReference type="OrthoDB" id="425943at2"/>
<dbReference type="PATRIC" id="fig|272123.3.peg.1878"/>
<dbReference type="Proteomes" id="UP000010474">
    <property type="component" value="Chromosome"/>
</dbReference>
<organism evidence="1 2">
    <name type="scientific">Anabaena cylindrica (strain ATCC 27899 / PCC 7122)</name>
    <dbReference type="NCBI Taxonomy" id="272123"/>
    <lineage>
        <taxon>Bacteria</taxon>
        <taxon>Bacillati</taxon>
        <taxon>Cyanobacteriota</taxon>
        <taxon>Cyanophyceae</taxon>
        <taxon>Nostocales</taxon>
        <taxon>Nostocaceae</taxon>
        <taxon>Anabaena</taxon>
    </lineage>
</organism>
<accession>K9ZDE1</accession>
<gene>
    <name evidence="1" type="ordered locus">Anacy_1721</name>
</gene>
<reference evidence="2" key="1">
    <citation type="journal article" date="2013" name="Proc. Natl. Acad. Sci. U.S.A.">
        <title>Improving the coverage of the cyanobacterial phylum using diversity-driven genome sequencing.</title>
        <authorList>
            <person name="Shih P.M."/>
            <person name="Wu D."/>
            <person name="Latifi A."/>
            <person name="Axen S.D."/>
            <person name="Fewer D.P."/>
            <person name="Talla E."/>
            <person name="Calteau A."/>
            <person name="Cai F."/>
            <person name="Tandeau de Marsac N."/>
            <person name="Rippka R."/>
            <person name="Herdman M."/>
            <person name="Sivonen K."/>
            <person name="Coursin T."/>
            <person name="Laurent T."/>
            <person name="Goodwin L."/>
            <person name="Nolan M."/>
            <person name="Davenport K.W."/>
            <person name="Han C.S."/>
            <person name="Rubin E.M."/>
            <person name="Eisen J.A."/>
            <person name="Woyke T."/>
            <person name="Gugger M."/>
            <person name="Kerfeld C.A."/>
        </authorList>
    </citation>
    <scope>NUCLEOTIDE SEQUENCE [LARGE SCALE GENOMIC DNA]</scope>
    <source>
        <strain evidence="2">ATCC 27899 / PCC 7122</strain>
    </source>
</reference>
<dbReference type="HOGENOM" id="CLU_2143262_0_0_3"/>
<sequence>MPSEPNKSLEIQDIIGLKAQHFADLIRTAQLVFDPAAGLSGRNVEIDWENFGIPVDVADNLKELGQEYQYSSPHLPPEVVWSKLTTETRIWFIENKNSLWRFEELFPALDED</sequence>
<protein>
    <recommendedName>
        <fullName evidence="3">Excinuclease ATPase subunit</fullName>
    </recommendedName>
</protein>
<evidence type="ECO:0000313" key="2">
    <source>
        <dbReference type="Proteomes" id="UP000010474"/>
    </source>
</evidence>
<dbReference type="EMBL" id="CP003659">
    <property type="protein sequence ID" value="AFZ57218.1"/>
    <property type="molecule type" value="Genomic_DNA"/>
</dbReference>
<evidence type="ECO:0000313" key="1">
    <source>
        <dbReference type="EMBL" id="AFZ57218.1"/>
    </source>
</evidence>
<name>K9ZDE1_ANACC</name>
<dbReference type="STRING" id="272123.Anacy_1721"/>
<proteinExistence type="predicted"/>
<evidence type="ECO:0008006" key="3">
    <source>
        <dbReference type="Google" id="ProtNLM"/>
    </source>
</evidence>
<dbReference type="RefSeq" id="WP_015213867.1">
    <property type="nucleotide sequence ID" value="NC_019771.1"/>
</dbReference>